<protein>
    <submittedName>
        <fullName evidence="1">DUF349 domain-containing protein</fullName>
    </submittedName>
</protein>
<organism evidence="1 2">
    <name type="scientific">Keguizhuia sedimenti</name>
    <dbReference type="NCBI Taxonomy" id="3064264"/>
    <lineage>
        <taxon>Bacteria</taxon>
        <taxon>Pseudomonadati</taxon>
        <taxon>Pseudomonadota</taxon>
        <taxon>Betaproteobacteria</taxon>
        <taxon>Burkholderiales</taxon>
        <taxon>Oxalobacteraceae</taxon>
        <taxon>Keguizhuia</taxon>
    </lineage>
</organism>
<reference evidence="1 2" key="1">
    <citation type="submission" date="2023-08" db="EMBL/GenBank/DDBJ databases">
        <title>Oxalobacteraceae gen .nov., isolated from river sludge outside the plant.</title>
        <authorList>
            <person name="Zhao S.Y."/>
        </authorList>
    </citation>
    <scope>NUCLEOTIDE SEQUENCE [LARGE SCALE GENOMIC DNA]</scope>
    <source>
        <strain evidence="1 2">R-40</strain>
    </source>
</reference>
<evidence type="ECO:0000313" key="1">
    <source>
        <dbReference type="EMBL" id="MDQ9171633.1"/>
    </source>
</evidence>
<comment type="caution">
    <text evidence="1">The sequence shown here is derived from an EMBL/GenBank/DDBJ whole genome shotgun (WGS) entry which is preliminary data.</text>
</comment>
<gene>
    <name evidence="1" type="ORF">Q8A64_14555</name>
</gene>
<evidence type="ECO:0000313" key="2">
    <source>
        <dbReference type="Proteomes" id="UP001225596"/>
    </source>
</evidence>
<dbReference type="EMBL" id="JAUYVH010000011">
    <property type="protein sequence ID" value="MDQ9171633.1"/>
    <property type="molecule type" value="Genomic_DNA"/>
</dbReference>
<dbReference type="Pfam" id="PF03993">
    <property type="entry name" value="DUF349"/>
    <property type="match status" value="2"/>
</dbReference>
<dbReference type="RefSeq" id="WP_338437572.1">
    <property type="nucleotide sequence ID" value="NZ_JAUYVH010000011.1"/>
</dbReference>
<dbReference type="Proteomes" id="UP001225596">
    <property type="component" value="Unassembled WGS sequence"/>
</dbReference>
<proteinExistence type="predicted"/>
<keyword evidence="2" id="KW-1185">Reference proteome</keyword>
<name>A0ABU1BRI6_9BURK</name>
<sequence length="855" mass="96423">MFSFLFKRSSKAVPPTSEKQKIQEKDEEVVSAVAAEKAAATAKAQSLVGNESAAAEFVLQCRIADARLQAANHVHSKELLEKLVLAMRDTDRRVLRLAHQRLDAIKQREDTERKAGTCLTALQSLAKETVILPNQISEIERSWNALRDVPQELADQFEQVRAALQQRLLEQTALQRGLIELRTGVQLLMRELEEALPSSSMDPVDARIKGFSEKFSSYCASPEASSLPKNLVSEIAAMLDHARQLLSQLARRQATIAAHEQAFSAWEAATGMDLDSDTLRRELRSLPSLSADDAHLFNQRLERLQTRFVKPLPPVSTPANATPVKVDMSKFREILEALERALEEGVLQSAVEQEKELRAAESLDLKWKDEEIARLAKARAELNRLKSWARWGGQVSREELVRTAEELPGKEASPPELAKKIGSLRSQWRSMDATAGPADKAMWLRFDAACTTAYAPVAEYFNALAAERKENLEKAQSLVSQIRDFATSEIAVTETGAVDWKKIVAFRSRMSQAWHAIGTIDRREKKALEKQFADAISELNGPLAAAQREEIKRREDLIEQVMHLDPADRKSMNSVRRLQQQWQQQAKSLPLERRDEQALWMRFRAACDEHVARRKAGQQQYDAQHLENYRLKTALCERLESQADDNGKKSEALLKEVEQEWKAIGPVPRTNEQALHDRYKRAVSGVQSELARERQAARREQFEWIQRKLDLCIVAEQEASAGMPKDVAELEEQWRLCGPLPDAFECILHARFQAASSALRSGDMRFGEMLRENRAELERALLRMEINLEVESPPELASERLKLQVEALQASLRSGGAAIDRTTMLMKLCGLPALHDDASRARIARLVNRFGTISA</sequence>
<dbReference type="InterPro" id="IPR007139">
    <property type="entry name" value="DUF349"/>
</dbReference>
<accession>A0ABU1BRI6</accession>